<evidence type="ECO:0000259" key="6">
    <source>
        <dbReference type="PROSITE" id="PS50249"/>
    </source>
</evidence>
<keyword evidence="2" id="KW-0479">Metal-binding</keyword>
<dbReference type="Gene3D" id="3.40.140.10">
    <property type="entry name" value="Cytidine Deaminase, domain 2"/>
    <property type="match status" value="1"/>
</dbReference>
<gene>
    <name evidence="7" type="ORF">KDK_01290</name>
</gene>
<evidence type="ECO:0000256" key="4">
    <source>
        <dbReference type="ARBA" id="ARBA00022833"/>
    </source>
</evidence>
<evidence type="ECO:0000256" key="1">
    <source>
        <dbReference type="ARBA" id="ARBA00022670"/>
    </source>
</evidence>
<dbReference type="EMBL" id="BIFS01000001">
    <property type="protein sequence ID" value="GCE16329.1"/>
    <property type="molecule type" value="Genomic_DNA"/>
</dbReference>
<dbReference type="AlphaFoldDB" id="A0A402AB38"/>
<dbReference type="InterPro" id="IPR051929">
    <property type="entry name" value="VirAsm_ModProt"/>
</dbReference>
<keyword evidence="8" id="KW-1185">Reference proteome</keyword>
<dbReference type="GO" id="GO:0008235">
    <property type="term" value="F:metalloexopeptidase activity"/>
    <property type="evidence" value="ECO:0007669"/>
    <property type="project" value="TreeGrafter"/>
</dbReference>
<reference evidence="8" key="1">
    <citation type="submission" date="2018-12" db="EMBL/GenBank/DDBJ databases">
        <title>Tengunoibacter tsumagoiensis gen. nov., sp. nov., Dictyobacter kobayashii sp. nov., D. alpinus sp. nov., and D. joshuensis sp. nov. and description of Dictyobacteraceae fam. nov. within the order Ktedonobacterales isolated from Tengu-no-mugimeshi.</title>
        <authorList>
            <person name="Wang C.M."/>
            <person name="Zheng Y."/>
            <person name="Sakai Y."/>
            <person name="Toyoda A."/>
            <person name="Minakuchi Y."/>
            <person name="Abe K."/>
            <person name="Yokota A."/>
            <person name="Yabe S."/>
        </authorList>
    </citation>
    <scope>NUCLEOTIDE SEQUENCE [LARGE SCALE GENOMIC DNA]</scope>
    <source>
        <strain evidence="8">Uno11</strain>
    </source>
</reference>
<evidence type="ECO:0000313" key="7">
    <source>
        <dbReference type="EMBL" id="GCE16329.1"/>
    </source>
</evidence>
<protein>
    <recommendedName>
        <fullName evidence="6">MPN domain-containing protein</fullName>
    </recommendedName>
</protein>
<feature type="domain" description="MPN" evidence="6">
    <location>
        <begin position="9"/>
        <end position="141"/>
    </location>
</feature>
<keyword evidence="1" id="KW-0645">Protease</keyword>
<dbReference type="PANTHER" id="PTHR34858">
    <property type="entry name" value="CYSO-CYSTEINE PEPTIDASE"/>
    <property type="match status" value="1"/>
</dbReference>
<dbReference type="InterPro" id="IPR028090">
    <property type="entry name" value="JAB_dom_prok"/>
</dbReference>
<dbReference type="GO" id="GO:0008270">
    <property type="term" value="F:zinc ion binding"/>
    <property type="evidence" value="ECO:0007669"/>
    <property type="project" value="TreeGrafter"/>
</dbReference>
<dbReference type="InterPro" id="IPR000555">
    <property type="entry name" value="JAMM/MPN+_dom"/>
</dbReference>
<keyword evidence="3" id="KW-0378">Hydrolase</keyword>
<accession>A0A402AB38</accession>
<keyword evidence="4" id="KW-0862">Zinc</keyword>
<keyword evidence="5" id="KW-0482">Metalloprotease</keyword>
<dbReference type="SUPFAM" id="SSF102712">
    <property type="entry name" value="JAB1/MPN domain"/>
    <property type="match status" value="1"/>
</dbReference>
<dbReference type="PANTHER" id="PTHR34858:SF1">
    <property type="entry name" value="CYSO-CYSTEINE PEPTIDASE"/>
    <property type="match status" value="1"/>
</dbReference>
<dbReference type="GO" id="GO:0006508">
    <property type="term" value="P:proteolysis"/>
    <property type="evidence" value="ECO:0007669"/>
    <property type="project" value="UniProtKB-KW"/>
</dbReference>
<organism evidence="7 8">
    <name type="scientific">Dictyobacter kobayashii</name>
    <dbReference type="NCBI Taxonomy" id="2014872"/>
    <lineage>
        <taxon>Bacteria</taxon>
        <taxon>Bacillati</taxon>
        <taxon>Chloroflexota</taxon>
        <taxon>Ktedonobacteria</taxon>
        <taxon>Ktedonobacterales</taxon>
        <taxon>Dictyobacteraceae</taxon>
        <taxon>Dictyobacter</taxon>
    </lineage>
</organism>
<evidence type="ECO:0000313" key="8">
    <source>
        <dbReference type="Proteomes" id="UP000287188"/>
    </source>
</evidence>
<evidence type="ECO:0000256" key="3">
    <source>
        <dbReference type="ARBA" id="ARBA00022801"/>
    </source>
</evidence>
<dbReference type="RefSeq" id="WP_126548244.1">
    <property type="nucleotide sequence ID" value="NZ_BIFS01000001.1"/>
</dbReference>
<dbReference type="SMART" id="SM00232">
    <property type="entry name" value="JAB_MPN"/>
    <property type="match status" value="1"/>
</dbReference>
<dbReference type="PROSITE" id="PS50249">
    <property type="entry name" value="MPN"/>
    <property type="match status" value="1"/>
</dbReference>
<evidence type="ECO:0000256" key="5">
    <source>
        <dbReference type="ARBA" id="ARBA00023049"/>
    </source>
</evidence>
<dbReference type="Pfam" id="PF14464">
    <property type="entry name" value="Prok-JAB"/>
    <property type="match status" value="1"/>
</dbReference>
<dbReference type="InterPro" id="IPR037518">
    <property type="entry name" value="MPN"/>
</dbReference>
<name>A0A402AB38_9CHLR</name>
<proteinExistence type="predicted"/>
<dbReference type="OrthoDB" id="9802958at2"/>
<dbReference type="Proteomes" id="UP000287188">
    <property type="component" value="Unassembled WGS sequence"/>
</dbReference>
<comment type="caution">
    <text evidence="7">The sequence shown here is derived from an EMBL/GenBank/DDBJ whole genome shotgun (WGS) entry which is preliminary data.</text>
</comment>
<evidence type="ECO:0000256" key="2">
    <source>
        <dbReference type="ARBA" id="ARBA00022723"/>
    </source>
</evidence>
<sequence>MFKHSSPYLSLKKEVLSTLFEDVSQRSTIEACGVLLGTIDADGNWHVDRAHPLQNTADSPVYFEFAPEELLQFELLNPDQIIGVYHSHPTGYPRASDTDCENMQRVNQAQNIPWVWVIIKGPFNTPHHELTSASLIAYHHFANSGLKHITIHTG</sequence>